<accession>A0A9W6QCK4</accession>
<dbReference type="InterPro" id="IPR027417">
    <property type="entry name" value="P-loop_NTPase"/>
</dbReference>
<reference evidence="2" key="1">
    <citation type="submission" date="2023-02" db="EMBL/GenBank/DDBJ databases">
        <title>Kitasatospora phosalacinea NBRC 14627.</title>
        <authorList>
            <person name="Ichikawa N."/>
            <person name="Sato H."/>
            <person name="Tonouchi N."/>
        </authorList>
    </citation>
    <scope>NUCLEOTIDE SEQUENCE</scope>
    <source>
        <strain evidence="2">NBRC 14627</strain>
    </source>
</reference>
<dbReference type="RefSeq" id="WP_285739316.1">
    <property type="nucleotide sequence ID" value="NZ_BSSA01000027.1"/>
</dbReference>
<evidence type="ECO:0000313" key="2">
    <source>
        <dbReference type="EMBL" id="GLW73679.1"/>
    </source>
</evidence>
<feature type="region of interest" description="Disordered" evidence="1">
    <location>
        <begin position="645"/>
        <end position="676"/>
    </location>
</feature>
<sequence>MAAFVTKLERTVYLAAAPAVGWAANLPPHHPIAVATATAEGAGVAAALAIVAARPKREGLWLVRLSPLLAAGAVDLAARQISGWHWDAALAGGWGLLCYALAPISKTRRRNRPALAPAPEAKALPTAPPAPAQAEEVLDPLDATDQFSAQVRALWRKAGGAGHTHVAAAHPHVGQPHDLTMLLRSSEQGRPIGAGLTRAAVAAAFAVHESDVVLLETTAMAGRQSGPGWREVQVIPDERKRRRTDPTEAERWEDKVASAAIPGSRFITKKRDDDKEVTYWVAQLPDSAGEPRIDPVALARAMGSSHDEGRVFATVDGQRVLVAVWDDSPLSKVYPATRELLTPDENGWWVTGYLANGQPALSRVYTDRGAAHGLLVAPSGGGKTQLMALVMAAYANFGAVLWLGTEAPDEKTPLLGAHCDRYGVGALYMVRQLRALVALMEIRGTMLWADGRVHDWDPKLPGCPYRPLHVFQDEFLSAAADGDYGAEISELSQEFSVKGRKYGMGEDVAGQSAQVQHGFPSLMLKNIRENGIPTLLKLAPGDITSTFKDLGVALEYIPDALPRSFSKEAEGRIERILAGEAEPPSDSNTGGVGWIVPGRKPEVLRTLFADFRKGIDDLFPGEVYHLTDHEIRELEARGLWFDWSLPPQPGEFGDDPDDEDEEPAPKRGGKNAARSITTADQALAAIRL</sequence>
<feature type="compositionally biased region" description="Acidic residues" evidence="1">
    <location>
        <begin position="652"/>
        <end position="662"/>
    </location>
</feature>
<gene>
    <name evidence="2" type="primary">traA</name>
    <name evidence="2" type="ORF">Kpho02_59780</name>
</gene>
<dbReference type="Proteomes" id="UP001165041">
    <property type="component" value="Unassembled WGS sequence"/>
</dbReference>
<comment type="caution">
    <text evidence="2">The sequence shown here is derived from an EMBL/GenBank/DDBJ whole genome shotgun (WGS) entry which is preliminary data.</text>
</comment>
<dbReference type="AlphaFoldDB" id="A0A9W6QCK4"/>
<protein>
    <submittedName>
        <fullName evidence="2">Chromosome segregation protein ParM</fullName>
    </submittedName>
</protein>
<evidence type="ECO:0000313" key="3">
    <source>
        <dbReference type="Proteomes" id="UP001165041"/>
    </source>
</evidence>
<proteinExistence type="predicted"/>
<name>A0A9W6QCK4_9ACTN</name>
<dbReference type="EMBL" id="BSSA01000027">
    <property type="protein sequence ID" value="GLW73679.1"/>
    <property type="molecule type" value="Genomic_DNA"/>
</dbReference>
<evidence type="ECO:0000256" key="1">
    <source>
        <dbReference type="SAM" id="MobiDB-lite"/>
    </source>
</evidence>
<organism evidence="2 3">
    <name type="scientific">Kitasatospora phosalacinea</name>
    <dbReference type="NCBI Taxonomy" id="2065"/>
    <lineage>
        <taxon>Bacteria</taxon>
        <taxon>Bacillati</taxon>
        <taxon>Actinomycetota</taxon>
        <taxon>Actinomycetes</taxon>
        <taxon>Kitasatosporales</taxon>
        <taxon>Streptomycetaceae</taxon>
        <taxon>Kitasatospora</taxon>
    </lineage>
</organism>
<dbReference type="Gene3D" id="3.40.50.300">
    <property type="entry name" value="P-loop containing nucleotide triphosphate hydrolases"/>
    <property type="match status" value="1"/>
</dbReference>